<protein>
    <submittedName>
        <fullName evidence="2">Disintegrin and metalloproteinase domain containing protein 29</fullName>
    </submittedName>
</protein>
<dbReference type="EMBL" id="JASDAP010000008">
    <property type="protein sequence ID" value="KAK1898743.1"/>
    <property type="molecule type" value="Genomic_DNA"/>
</dbReference>
<feature type="compositionally biased region" description="Polar residues" evidence="1">
    <location>
        <begin position="10"/>
        <end position="26"/>
    </location>
</feature>
<gene>
    <name evidence="2" type="ORF">KUDE01_018267</name>
</gene>
<reference evidence="2" key="1">
    <citation type="submission" date="2023-04" db="EMBL/GenBank/DDBJ databases">
        <title>Chromosome-level genome of Chaenocephalus aceratus.</title>
        <authorList>
            <person name="Park H."/>
        </authorList>
    </citation>
    <scope>NUCLEOTIDE SEQUENCE</scope>
    <source>
        <strain evidence="2">DE</strain>
        <tissue evidence="2">Muscle</tissue>
    </source>
</reference>
<evidence type="ECO:0000313" key="2">
    <source>
        <dbReference type="EMBL" id="KAK1898743.1"/>
    </source>
</evidence>
<dbReference type="Proteomes" id="UP001228049">
    <property type="component" value="Unassembled WGS sequence"/>
</dbReference>
<feature type="region of interest" description="Disordered" evidence="1">
    <location>
        <begin position="82"/>
        <end position="101"/>
    </location>
</feature>
<accession>A0AAD9FA95</accession>
<dbReference type="GO" id="GO:0008237">
    <property type="term" value="F:metallopeptidase activity"/>
    <property type="evidence" value="ECO:0007669"/>
    <property type="project" value="UniProtKB-KW"/>
</dbReference>
<evidence type="ECO:0000313" key="3">
    <source>
        <dbReference type="Proteomes" id="UP001228049"/>
    </source>
</evidence>
<feature type="non-terminal residue" evidence="2">
    <location>
        <position position="1"/>
    </location>
</feature>
<keyword evidence="3" id="KW-1185">Reference proteome</keyword>
<proteinExistence type="predicted"/>
<evidence type="ECO:0000256" key="1">
    <source>
        <dbReference type="SAM" id="MobiDB-lite"/>
    </source>
</evidence>
<keyword evidence="2" id="KW-0482">Metalloprotease</keyword>
<feature type="non-terminal residue" evidence="2">
    <location>
        <position position="101"/>
    </location>
</feature>
<dbReference type="AlphaFoldDB" id="A0AAD9FA95"/>
<keyword evidence="2" id="KW-0645">Protease</keyword>
<feature type="region of interest" description="Disordered" evidence="1">
    <location>
        <begin position="1"/>
        <end position="77"/>
    </location>
</feature>
<sequence>PSESGAILSPQGSGFLSSADSMTGISSGRLHTPVSPAPSPSVPPSLTQCPPLPHPPVLPLEESCPHPPPLTQLMLFSHGNQPAVAASAATTPPLPAEEQGI</sequence>
<name>A0AAD9FA95_DISEL</name>
<feature type="compositionally biased region" description="Low complexity" evidence="1">
    <location>
        <begin position="82"/>
        <end position="91"/>
    </location>
</feature>
<organism evidence="2 3">
    <name type="scientific">Dissostichus eleginoides</name>
    <name type="common">Patagonian toothfish</name>
    <name type="synonym">Dissostichus amissus</name>
    <dbReference type="NCBI Taxonomy" id="100907"/>
    <lineage>
        <taxon>Eukaryota</taxon>
        <taxon>Metazoa</taxon>
        <taxon>Chordata</taxon>
        <taxon>Craniata</taxon>
        <taxon>Vertebrata</taxon>
        <taxon>Euteleostomi</taxon>
        <taxon>Actinopterygii</taxon>
        <taxon>Neopterygii</taxon>
        <taxon>Teleostei</taxon>
        <taxon>Neoteleostei</taxon>
        <taxon>Acanthomorphata</taxon>
        <taxon>Eupercaria</taxon>
        <taxon>Perciformes</taxon>
        <taxon>Notothenioidei</taxon>
        <taxon>Nototheniidae</taxon>
        <taxon>Dissostichus</taxon>
    </lineage>
</organism>
<comment type="caution">
    <text evidence="2">The sequence shown here is derived from an EMBL/GenBank/DDBJ whole genome shotgun (WGS) entry which is preliminary data.</text>
</comment>
<keyword evidence="2" id="KW-0378">Hydrolase</keyword>